<dbReference type="PANTHER" id="PTHR37844">
    <property type="entry name" value="SER/THR PROTEIN PHOSPHATASE SUPERFAMILY (AFU_ORTHOLOGUE AFUA_1G14840)"/>
    <property type="match status" value="1"/>
</dbReference>
<accession>A0A3P3E3Z3</accession>
<dbReference type="RefSeq" id="WP_124961806.1">
    <property type="nucleotide sequence ID" value="NZ_RQXU01000032.1"/>
</dbReference>
<dbReference type="Gene3D" id="3.60.21.10">
    <property type="match status" value="2"/>
</dbReference>
<sequence length="276" mass="31545">MKLLILSDLHAEFEAFEVPKGLDYDVALLAGDIVAPGRVAARWLRNPARFGDKPIVQIAGNHEYYESVMDQELAEMRRQAEAHDIHFLDGDEVVIAGVRFLGCTLWTDFGLRIDDPGFAGQPVRRLSNRQRSMDACTRYLADYSAIRVDDPHTSNSRGTRRLAPMDTLRIHRRHRAWLRRKLAEPCDGRTVVVTHHAPHRNSLAPRFAEDWASGGFVNEMPAEFFDVPVLWVHGHTHDSFDYRVGGCRVVCNPRGYMNWHGEFENKDFDPGWVVEL</sequence>
<name>A0A3P3E3Z3_9BURK</name>
<dbReference type="SUPFAM" id="SSF56300">
    <property type="entry name" value="Metallo-dependent phosphatases"/>
    <property type="match status" value="1"/>
</dbReference>
<dbReference type="EMBL" id="RQXU01000032">
    <property type="protein sequence ID" value="RRH81167.1"/>
    <property type="molecule type" value="Genomic_DNA"/>
</dbReference>
<reference evidence="2 3" key="1">
    <citation type="submission" date="2018-11" db="EMBL/GenBank/DDBJ databases">
        <title>The genome of Variovorax sp T529.</title>
        <authorList>
            <person name="Gao J."/>
        </authorList>
    </citation>
    <scope>NUCLEOTIDE SEQUENCE [LARGE SCALE GENOMIC DNA]</scope>
    <source>
        <strain evidence="2 3">T529</strain>
    </source>
</reference>
<dbReference type="InterPro" id="IPR004843">
    <property type="entry name" value="Calcineurin-like_PHP"/>
</dbReference>
<proteinExistence type="predicted"/>
<evidence type="ECO:0000259" key="1">
    <source>
        <dbReference type="Pfam" id="PF00149"/>
    </source>
</evidence>
<dbReference type="InterPro" id="IPR029052">
    <property type="entry name" value="Metallo-depent_PP-like"/>
</dbReference>
<comment type="caution">
    <text evidence="2">The sequence shown here is derived from an EMBL/GenBank/DDBJ whole genome shotgun (WGS) entry which is preliminary data.</text>
</comment>
<gene>
    <name evidence="2" type="ORF">EH244_29325</name>
</gene>
<organism evidence="2 3">
    <name type="scientific">Variovorax beijingensis</name>
    <dbReference type="NCBI Taxonomy" id="2496117"/>
    <lineage>
        <taxon>Bacteria</taxon>
        <taxon>Pseudomonadati</taxon>
        <taxon>Pseudomonadota</taxon>
        <taxon>Betaproteobacteria</taxon>
        <taxon>Burkholderiales</taxon>
        <taxon>Comamonadaceae</taxon>
        <taxon>Variovorax</taxon>
    </lineage>
</organism>
<evidence type="ECO:0000313" key="2">
    <source>
        <dbReference type="EMBL" id="RRH81167.1"/>
    </source>
</evidence>
<dbReference type="Proteomes" id="UP000271590">
    <property type="component" value="Unassembled WGS sequence"/>
</dbReference>
<dbReference type="PANTHER" id="PTHR37844:SF2">
    <property type="entry name" value="SER_THR PROTEIN PHOSPHATASE SUPERFAMILY (AFU_ORTHOLOGUE AFUA_1G14840)"/>
    <property type="match status" value="1"/>
</dbReference>
<evidence type="ECO:0000313" key="3">
    <source>
        <dbReference type="Proteomes" id="UP000271590"/>
    </source>
</evidence>
<dbReference type="GO" id="GO:0016787">
    <property type="term" value="F:hydrolase activity"/>
    <property type="evidence" value="ECO:0007669"/>
    <property type="project" value="InterPro"/>
</dbReference>
<dbReference type="AlphaFoldDB" id="A0A3P3E3Z3"/>
<feature type="domain" description="Calcineurin-like phosphoesterase" evidence="1">
    <location>
        <begin position="1"/>
        <end position="238"/>
    </location>
</feature>
<protein>
    <submittedName>
        <fullName evidence="2">Metallophosphoesterase</fullName>
    </submittedName>
</protein>
<dbReference type="Pfam" id="PF00149">
    <property type="entry name" value="Metallophos"/>
    <property type="match status" value="1"/>
</dbReference>